<dbReference type="AlphaFoldDB" id="A0A250XSY2"/>
<protein>
    <recommendedName>
        <fullName evidence="2">Tubby C-terminal domain-containing protein</fullName>
    </recommendedName>
</protein>
<feature type="domain" description="Tubby C-terminal" evidence="2">
    <location>
        <begin position="1"/>
        <end position="172"/>
    </location>
</feature>
<organism evidence="3 4">
    <name type="scientific">Chlamydomonas eustigma</name>
    <dbReference type="NCBI Taxonomy" id="1157962"/>
    <lineage>
        <taxon>Eukaryota</taxon>
        <taxon>Viridiplantae</taxon>
        <taxon>Chlorophyta</taxon>
        <taxon>core chlorophytes</taxon>
        <taxon>Chlorophyceae</taxon>
        <taxon>CS clade</taxon>
        <taxon>Chlamydomonadales</taxon>
        <taxon>Chlamydomonadaceae</taxon>
        <taxon>Chlamydomonas</taxon>
    </lineage>
</organism>
<reference evidence="3 4" key="1">
    <citation type="submission" date="2017-08" db="EMBL/GenBank/DDBJ databases">
        <title>Acidophilic green algal genome provides insights into adaptation to an acidic environment.</title>
        <authorList>
            <person name="Hirooka S."/>
            <person name="Hirose Y."/>
            <person name="Kanesaki Y."/>
            <person name="Higuchi S."/>
            <person name="Fujiwara T."/>
            <person name="Onuma R."/>
            <person name="Era A."/>
            <person name="Ohbayashi R."/>
            <person name="Uzuka A."/>
            <person name="Nozaki H."/>
            <person name="Yoshikawa H."/>
            <person name="Miyagishima S.Y."/>
        </authorList>
    </citation>
    <scope>NUCLEOTIDE SEQUENCE [LARGE SCALE GENOMIC DNA]</scope>
    <source>
        <strain evidence="3 4">NIES-2499</strain>
    </source>
</reference>
<evidence type="ECO:0000313" key="4">
    <source>
        <dbReference type="Proteomes" id="UP000232323"/>
    </source>
</evidence>
<feature type="non-terminal residue" evidence="3">
    <location>
        <position position="1"/>
    </location>
</feature>
<dbReference type="InterPro" id="IPR000007">
    <property type="entry name" value="Tubby_C"/>
</dbReference>
<evidence type="ECO:0000256" key="1">
    <source>
        <dbReference type="ARBA" id="ARBA00007129"/>
    </source>
</evidence>
<sequence>FLLAARKRKKQTTSNYIISLDYEDLGRDSEKFFGKLRANFVGTDFTIFDDGDKPGQRGAAGHTREELGCVTYQYNVLGTRGPRKMTACIPAVDASGRSMYRPRSESDSLLDRVKNDKGLEEVLVMFNKPPRWNEELNAYCLNFNGRVTEASVKNFQLVTEDNQGYVLLQFGKAFAICLSSFDNKLACE</sequence>
<name>A0A250XSY2_9CHLO</name>
<dbReference type="EMBL" id="BEGY01000231">
    <property type="protein sequence ID" value="GAX86123.1"/>
    <property type="molecule type" value="Genomic_DNA"/>
</dbReference>
<evidence type="ECO:0000259" key="2">
    <source>
        <dbReference type="Pfam" id="PF01167"/>
    </source>
</evidence>
<dbReference type="PANTHER" id="PTHR16517">
    <property type="entry name" value="TUBBY-RELATED"/>
    <property type="match status" value="1"/>
</dbReference>
<dbReference type="SUPFAM" id="SSF54518">
    <property type="entry name" value="Tubby C-terminal domain-like"/>
    <property type="match status" value="1"/>
</dbReference>
<dbReference type="InterPro" id="IPR025659">
    <property type="entry name" value="Tubby-like_C"/>
</dbReference>
<dbReference type="PANTHER" id="PTHR16517:SF7">
    <property type="entry name" value="PROTEIN KING TUBBY"/>
    <property type="match status" value="1"/>
</dbReference>
<accession>A0A250XSY2</accession>
<dbReference type="Pfam" id="PF01167">
    <property type="entry name" value="Tub"/>
    <property type="match status" value="1"/>
</dbReference>
<dbReference type="PRINTS" id="PR01573">
    <property type="entry name" value="SUPERTUBBY"/>
</dbReference>
<evidence type="ECO:0000313" key="3">
    <source>
        <dbReference type="EMBL" id="GAX86123.1"/>
    </source>
</evidence>
<comment type="caution">
    <text evidence="3">The sequence shown here is derived from an EMBL/GenBank/DDBJ whole genome shotgun (WGS) entry which is preliminary data.</text>
</comment>
<comment type="similarity">
    <text evidence="1">Belongs to the TUB family.</text>
</comment>
<dbReference type="Gene3D" id="3.20.90.10">
    <property type="entry name" value="Tubby Protein, Chain A"/>
    <property type="match status" value="1"/>
</dbReference>
<gene>
    <name evidence="3" type="ORF">CEUSTIGMA_g13536.t1</name>
</gene>
<dbReference type="OrthoDB" id="8775810at2759"/>
<proteinExistence type="inferred from homology"/>
<keyword evidence="4" id="KW-1185">Reference proteome</keyword>
<dbReference type="STRING" id="1157962.A0A250XSY2"/>
<dbReference type="Proteomes" id="UP000232323">
    <property type="component" value="Unassembled WGS sequence"/>
</dbReference>